<reference evidence="2" key="1">
    <citation type="journal article" date="2020" name="Fungal Divers.">
        <title>Resolving the Mortierellaceae phylogeny through synthesis of multi-gene phylogenetics and phylogenomics.</title>
        <authorList>
            <person name="Vandepol N."/>
            <person name="Liber J."/>
            <person name="Desiro A."/>
            <person name="Na H."/>
            <person name="Kennedy M."/>
            <person name="Barry K."/>
            <person name="Grigoriev I.V."/>
            <person name="Miller A.N."/>
            <person name="O'Donnell K."/>
            <person name="Stajich J.E."/>
            <person name="Bonito G."/>
        </authorList>
    </citation>
    <scope>NUCLEOTIDE SEQUENCE</scope>
    <source>
        <strain evidence="2">NRRL 2769</strain>
    </source>
</reference>
<sequence length="134" mass="14802">MSRLISNSRVKEFYINSKKHISAAHALSTASGGTVDPSQKIQDKDPTSKPATALSDEGNGTDNKSSETSIRVTSAAEGQKELESSTTKTVANAEYVKTTKMIPRKQFKTIKKKLQKREHRRLAAIEAKRQQTIQ</sequence>
<evidence type="ECO:0000313" key="2">
    <source>
        <dbReference type="EMBL" id="KAG0019542.1"/>
    </source>
</evidence>
<gene>
    <name evidence="2" type="ORF">BGZ80_005643</name>
</gene>
<feature type="region of interest" description="Disordered" evidence="1">
    <location>
        <begin position="26"/>
        <end position="88"/>
    </location>
</feature>
<keyword evidence="3" id="KW-1185">Reference proteome</keyword>
<protein>
    <submittedName>
        <fullName evidence="2">Uncharacterized protein</fullName>
    </submittedName>
</protein>
<accession>A0A9P6T2C5</accession>
<evidence type="ECO:0000256" key="1">
    <source>
        <dbReference type="SAM" id="MobiDB-lite"/>
    </source>
</evidence>
<name>A0A9P6T2C5_9FUNG</name>
<dbReference type="Proteomes" id="UP000703661">
    <property type="component" value="Unassembled WGS sequence"/>
</dbReference>
<organism evidence="2 3">
    <name type="scientific">Entomortierella chlamydospora</name>
    <dbReference type="NCBI Taxonomy" id="101097"/>
    <lineage>
        <taxon>Eukaryota</taxon>
        <taxon>Fungi</taxon>
        <taxon>Fungi incertae sedis</taxon>
        <taxon>Mucoromycota</taxon>
        <taxon>Mortierellomycotina</taxon>
        <taxon>Mortierellomycetes</taxon>
        <taxon>Mortierellales</taxon>
        <taxon>Mortierellaceae</taxon>
        <taxon>Entomortierella</taxon>
    </lineage>
</organism>
<proteinExistence type="predicted"/>
<feature type="compositionally biased region" description="Polar residues" evidence="1">
    <location>
        <begin position="58"/>
        <end position="72"/>
    </location>
</feature>
<dbReference type="EMBL" id="JAAAID010000278">
    <property type="protein sequence ID" value="KAG0019542.1"/>
    <property type="molecule type" value="Genomic_DNA"/>
</dbReference>
<evidence type="ECO:0000313" key="3">
    <source>
        <dbReference type="Proteomes" id="UP000703661"/>
    </source>
</evidence>
<dbReference type="AlphaFoldDB" id="A0A9P6T2C5"/>
<feature type="compositionally biased region" description="Polar residues" evidence="1">
    <location>
        <begin position="28"/>
        <end position="40"/>
    </location>
</feature>
<comment type="caution">
    <text evidence="2">The sequence shown here is derived from an EMBL/GenBank/DDBJ whole genome shotgun (WGS) entry which is preliminary data.</text>
</comment>